<keyword evidence="9" id="KW-1185">Reference proteome</keyword>
<organism evidence="8 9">
    <name type="scientific">Naematelia encephala</name>
    <dbReference type="NCBI Taxonomy" id="71784"/>
    <lineage>
        <taxon>Eukaryota</taxon>
        <taxon>Fungi</taxon>
        <taxon>Dikarya</taxon>
        <taxon>Basidiomycota</taxon>
        <taxon>Agaricomycotina</taxon>
        <taxon>Tremellomycetes</taxon>
        <taxon>Tremellales</taxon>
        <taxon>Naemateliaceae</taxon>
        <taxon>Naematelia</taxon>
    </lineage>
</organism>
<dbReference type="InParanoid" id="A0A1Y2AX52"/>
<protein>
    <recommendedName>
        <fullName evidence="7">C2H2-type domain-containing protein</fullName>
    </recommendedName>
</protein>
<dbReference type="EMBL" id="MCFC01000040">
    <property type="protein sequence ID" value="ORY27159.1"/>
    <property type="molecule type" value="Genomic_DNA"/>
</dbReference>
<dbReference type="PANTHER" id="PTHR23057">
    <property type="entry name" value="JUXTAPOSED WITH ANOTHER ZINC FINGER PROTEIN 1"/>
    <property type="match status" value="1"/>
</dbReference>
<feature type="domain" description="C2H2-type" evidence="7">
    <location>
        <begin position="326"/>
        <end position="357"/>
    </location>
</feature>
<feature type="region of interest" description="Disordered" evidence="6">
    <location>
        <begin position="30"/>
        <end position="52"/>
    </location>
</feature>
<dbReference type="InterPro" id="IPR036236">
    <property type="entry name" value="Znf_C2H2_sf"/>
</dbReference>
<evidence type="ECO:0000256" key="1">
    <source>
        <dbReference type="ARBA" id="ARBA00022723"/>
    </source>
</evidence>
<dbReference type="GO" id="GO:0008270">
    <property type="term" value="F:zinc ion binding"/>
    <property type="evidence" value="ECO:0007669"/>
    <property type="project" value="UniProtKB-KW"/>
</dbReference>
<reference evidence="8 9" key="1">
    <citation type="submission" date="2016-07" db="EMBL/GenBank/DDBJ databases">
        <title>Pervasive Adenine N6-methylation of Active Genes in Fungi.</title>
        <authorList>
            <consortium name="DOE Joint Genome Institute"/>
            <person name="Mondo S.J."/>
            <person name="Dannebaum R.O."/>
            <person name="Kuo R.C."/>
            <person name="Labutti K."/>
            <person name="Haridas S."/>
            <person name="Kuo A."/>
            <person name="Salamov A."/>
            <person name="Ahrendt S.R."/>
            <person name="Lipzen A."/>
            <person name="Sullivan W."/>
            <person name="Andreopoulos W.B."/>
            <person name="Clum A."/>
            <person name="Lindquist E."/>
            <person name="Daum C."/>
            <person name="Ramamoorthy G.K."/>
            <person name="Gryganskyi A."/>
            <person name="Culley D."/>
            <person name="Magnuson J.K."/>
            <person name="James T.Y."/>
            <person name="O'Malley M.A."/>
            <person name="Stajich J.E."/>
            <person name="Spatafora J.W."/>
            <person name="Visel A."/>
            <person name="Grigoriev I.V."/>
        </authorList>
    </citation>
    <scope>NUCLEOTIDE SEQUENCE [LARGE SCALE GENOMIC DNA]</scope>
    <source>
        <strain evidence="8 9">68-887.2</strain>
    </source>
</reference>
<evidence type="ECO:0000256" key="3">
    <source>
        <dbReference type="ARBA" id="ARBA00022771"/>
    </source>
</evidence>
<evidence type="ECO:0000313" key="9">
    <source>
        <dbReference type="Proteomes" id="UP000193986"/>
    </source>
</evidence>
<evidence type="ECO:0000256" key="2">
    <source>
        <dbReference type="ARBA" id="ARBA00022737"/>
    </source>
</evidence>
<keyword evidence="3 5" id="KW-0863">Zinc-finger</keyword>
<sequence length="376" mass="39683">MSGTTRWSSLDRRTDRAAGSMEYAFKSSRLSDGSIGAPSSVSPSSNPHAGFHPSSYSQPYPFSAVTLGASSSNASSSFGMSVSPPHWQQNAAPAWGPAGSFGGSLGALGTSFGRERDRELEARYVQDLACCGKQLNGMHELLEHFEEEHANLPPDVRLAAINAAQSGLPINNIRSRPLPSTVFNSTPSGSTIAMPQPLLHHSQHDDAPVPPGMMDIEMEDATAPSAVLRLQQRASGRPVGVNSAPASPIPWTPAFRPPSANPSTQQGVPPSLLSYHAPSTAGIAPFSDTISTSDSPLPHITTQRKPDKFPNRDEASMSDAEGEKRFPCPIEGCGKVYKQANGLKYHLTRSINSGHGNLAAIGGLAALLNEREESGG</sequence>
<name>A0A1Y2AX52_9TREE</name>
<keyword evidence="4" id="KW-0862">Zinc</keyword>
<feature type="compositionally biased region" description="Polar residues" evidence="6">
    <location>
        <begin position="288"/>
        <end position="303"/>
    </location>
</feature>
<dbReference type="SUPFAM" id="SSF57667">
    <property type="entry name" value="beta-beta-alpha zinc fingers"/>
    <property type="match status" value="1"/>
</dbReference>
<accession>A0A1Y2AX52</accession>
<evidence type="ECO:0000256" key="4">
    <source>
        <dbReference type="ARBA" id="ARBA00022833"/>
    </source>
</evidence>
<dbReference type="OrthoDB" id="1662883at2759"/>
<dbReference type="InterPro" id="IPR013087">
    <property type="entry name" value="Znf_C2H2_type"/>
</dbReference>
<dbReference type="PROSITE" id="PS50157">
    <property type="entry name" value="ZINC_FINGER_C2H2_2"/>
    <property type="match status" value="1"/>
</dbReference>
<proteinExistence type="predicted"/>
<comment type="caution">
    <text evidence="8">The sequence shown here is derived from an EMBL/GenBank/DDBJ whole genome shotgun (WGS) entry which is preliminary data.</text>
</comment>
<evidence type="ECO:0000256" key="6">
    <source>
        <dbReference type="SAM" id="MobiDB-lite"/>
    </source>
</evidence>
<feature type="compositionally biased region" description="Pro residues" evidence="6">
    <location>
        <begin position="250"/>
        <end position="260"/>
    </location>
</feature>
<dbReference type="AlphaFoldDB" id="A0A1Y2AX52"/>
<dbReference type="PANTHER" id="PTHR23057:SF0">
    <property type="entry name" value="JUXTAPOSED WITH ANOTHER ZINC FINGER PROTEIN 1"/>
    <property type="match status" value="1"/>
</dbReference>
<dbReference type="GO" id="GO:0005634">
    <property type="term" value="C:nucleus"/>
    <property type="evidence" value="ECO:0007669"/>
    <property type="project" value="TreeGrafter"/>
</dbReference>
<keyword evidence="2" id="KW-0677">Repeat</keyword>
<gene>
    <name evidence="8" type="ORF">BCR39DRAFT_538599</name>
</gene>
<feature type="compositionally biased region" description="Low complexity" evidence="6">
    <location>
        <begin position="38"/>
        <end position="47"/>
    </location>
</feature>
<evidence type="ECO:0000256" key="5">
    <source>
        <dbReference type="PROSITE-ProRule" id="PRU00042"/>
    </source>
</evidence>
<feature type="region of interest" description="Disordered" evidence="6">
    <location>
        <begin position="250"/>
        <end position="323"/>
    </location>
</feature>
<feature type="compositionally biased region" description="Basic and acidic residues" evidence="6">
    <location>
        <begin position="304"/>
        <end position="323"/>
    </location>
</feature>
<evidence type="ECO:0000259" key="7">
    <source>
        <dbReference type="PROSITE" id="PS50157"/>
    </source>
</evidence>
<dbReference type="Proteomes" id="UP000193986">
    <property type="component" value="Unassembled WGS sequence"/>
</dbReference>
<dbReference type="Gene3D" id="3.30.160.60">
    <property type="entry name" value="Classic Zinc Finger"/>
    <property type="match status" value="1"/>
</dbReference>
<dbReference type="STRING" id="71784.A0A1Y2AX52"/>
<dbReference type="InterPro" id="IPR051580">
    <property type="entry name" value="ZnF-Chromatin_assoc"/>
</dbReference>
<evidence type="ECO:0000313" key="8">
    <source>
        <dbReference type="EMBL" id="ORY27159.1"/>
    </source>
</evidence>
<keyword evidence="1" id="KW-0479">Metal-binding</keyword>